<protein>
    <submittedName>
        <fullName evidence="2">Uncharacterized protein</fullName>
    </submittedName>
</protein>
<evidence type="ECO:0000256" key="1">
    <source>
        <dbReference type="SAM" id="MobiDB-lite"/>
    </source>
</evidence>
<dbReference type="EMBL" id="MPUH01000329">
    <property type="protein sequence ID" value="OMJ82732.1"/>
    <property type="molecule type" value="Genomic_DNA"/>
</dbReference>
<evidence type="ECO:0000313" key="2">
    <source>
        <dbReference type="EMBL" id="OMJ82732.1"/>
    </source>
</evidence>
<evidence type="ECO:0000313" key="3">
    <source>
        <dbReference type="Proteomes" id="UP000187209"/>
    </source>
</evidence>
<proteinExistence type="predicted"/>
<name>A0A1R2C134_9CILI</name>
<feature type="region of interest" description="Disordered" evidence="1">
    <location>
        <begin position="76"/>
        <end position="98"/>
    </location>
</feature>
<keyword evidence="3" id="KW-1185">Reference proteome</keyword>
<organism evidence="2 3">
    <name type="scientific">Stentor coeruleus</name>
    <dbReference type="NCBI Taxonomy" id="5963"/>
    <lineage>
        <taxon>Eukaryota</taxon>
        <taxon>Sar</taxon>
        <taxon>Alveolata</taxon>
        <taxon>Ciliophora</taxon>
        <taxon>Postciliodesmatophora</taxon>
        <taxon>Heterotrichea</taxon>
        <taxon>Heterotrichida</taxon>
        <taxon>Stentoridae</taxon>
        <taxon>Stentor</taxon>
    </lineage>
</organism>
<comment type="caution">
    <text evidence="2">The sequence shown here is derived from an EMBL/GenBank/DDBJ whole genome shotgun (WGS) entry which is preliminary data.</text>
</comment>
<accession>A0A1R2C134</accession>
<reference evidence="2 3" key="1">
    <citation type="submission" date="2016-11" db="EMBL/GenBank/DDBJ databases">
        <title>The macronuclear genome of Stentor coeruleus: a giant cell with tiny introns.</title>
        <authorList>
            <person name="Slabodnick M."/>
            <person name="Ruby J.G."/>
            <person name="Reiff S.B."/>
            <person name="Swart E.C."/>
            <person name="Gosai S."/>
            <person name="Prabakaran S."/>
            <person name="Witkowska E."/>
            <person name="Larue G.E."/>
            <person name="Fisher S."/>
            <person name="Freeman R.M."/>
            <person name="Gunawardena J."/>
            <person name="Chu W."/>
            <person name="Stover N.A."/>
            <person name="Gregory B.D."/>
            <person name="Nowacki M."/>
            <person name="Derisi J."/>
            <person name="Roy S.W."/>
            <person name="Marshall W.F."/>
            <person name="Sood P."/>
        </authorList>
    </citation>
    <scope>NUCLEOTIDE SEQUENCE [LARGE SCALE GENOMIC DNA]</scope>
    <source>
        <strain evidence="2">WM001</strain>
    </source>
</reference>
<dbReference type="Proteomes" id="UP000187209">
    <property type="component" value="Unassembled WGS sequence"/>
</dbReference>
<dbReference type="AlphaFoldDB" id="A0A1R2C134"/>
<sequence length="210" mass="24475">MKHDYTPIPVTPDRQERAFLPTFPIKSHLIIRNSRKQTPNGTWSKRNLVITDLESKTLYGKMKIKKALLLPESSRNISKSPVRGKSYSRSPHPSLGLSVSPPLIRPLHINKILKKTSKNQNEDPYKFILTGASYNYLKKRVLDKDSSTNSILDSDSLEVKYKNYSPEFRRNDSVRLRPIERFATNGYVRRKVVRMIGREMDKEMKLWRFA</sequence>
<gene>
    <name evidence="2" type="ORF">SteCoe_16499</name>
</gene>